<dbReference type="STRING" id="246191.SAMN05660337_1978"/>
<gene>
    <name evidence="1" type="ORF">SAMN05660337_1978</name>
</gene>
<accession>A0A1G9H2Q4</accession>
<proteinExistence type="predicted"/>
<dbReference type="EMBL" id="FNGA01000003">
    <property type="protein sequence ID" value="SDL07084.1"/>
    <property type="molecule type" value="Genomic_DNA"/>
</dbReference>
<name>A0A1G9H2Q4_9BACT</name>
<sequence length="92" mass="10685">MNKSEVVKRQKEELERFREVFALAVEGSDSDMVKDLKAKLDIMQKRHDMERKAWCIGEAKKEVSAVKKTKNSSAISPELREKLDEIYGSEQR</sequence>
<keyword evidence="2" id="KW-1185">Reference proteome</keyword>
<dbReference type="RefSeq" id="WP_092160640.1">
    <property type="nucleotide sequence ID" value="NZ_FNGA01000003.1"/>
</dbReference>
<evidence type="ECO:0000313" key="1">
    <source>
        <dbReference type="EMBL" id="SDL07084.1"/>
    </source>
</evidence>
<organism evidence="1 2">
    <name type="scientific">Maridesulfovibrio ferrireducens</name>
    <dbReference type="NCBI Taxonomy" id="246191"/>
    <lineage>
        <taxon>Bacteria</taxon>
        <taxon>Pseudomonadati</taxon>
        <taxon>Thermodesulfobacteriota</taxon>
        <taxon>Desulfovibrionia</taxon>
        <taxon>Desulfovibrionales</taxon>
        <taxon>Desulfovibrionaceae</taxon>
        <taxon>Maridesulfovibrio</taxon>
    </lineage>
</organism>
<evidence type="ECO:0000313" key="2">
    <source>
        <dbReference type="Proteomes" id="UP000199053"/>
    </source>
</evidence>
<protein>
    <submittedName>
        <fullName evidence="1">Uncharacterized protein</fullName>
    </submittedName>
</protein>
<dbReference type="Proteomes" id="UP000199053">
    <property type="component" value="Unassembled WGS sequence"/>
</dbReference>
<reference evidence="2" key="1">
    <citation type="submission" date="2016-10" db="EMBL/GenBank/DDBJ databases">
        <authorList>
            <person name="Varghese N."/>
            <person name="Submissions S."/>
        </authorList>
    </citation>
    <scope>NUCLEOTIDE SEQUENCE [LARGE SCALE GENOMIC DNA]</scope>
    <source>
        <strain evidence="2">DSM 16995</strain>
    </source>
</reference>
<dbReference type="OrthoDB" id="5459080at2"/>
<dbReference type="AlphaFoldDB" id="A0A1G9H2Q4"/>